<accession>W6UZX7</accession>
<keyword evidence="3" id="KW-1185">Reference proteome</keyword>
<name>W6UZX7_ECHGR</name>
<feature type="compositionally biased region" description="Basic and acidic residues" evidence="1">
    <location>
        <begin position="240"/>
        <end position="263"/>
    </location>
</feature>
<proteinExistence type="predicted"/>
<evidence type="ECO:0000313" key="3">
    <source>
        <dbReference type="Proteomes" id="UP000019149"/>
    </source>
</evidence>
<dbReference type="STRING" id="6210.W6UZX7"/>
<feature type="region of interest" description="Disordered" evidence="1">
    <location>
        <begin position="134"/>
        <end position="263"/>
    </location>
</feature>
<evidence type="ECO:0000256" key="1">
    <source>
        <dbReference type="SAM" id="MobiDB-lite"/>
    </source>
</evidence>
<feature type="compositionally biased region" description="Polar residues" evidence="1">
    <location>
        <begin position="220"/>
        <end position="238"/>
    </location>
</feature>
<dbReference type="Proteomes" id="UP000019149">
    <property type="component" value="Unassembled WGS sequence"/>
</dbReference>
<feature type="compositionally biased region" description="Polar residues" evidence="1">
    <location>
        <begin position="140"/>
        <end position="166"/>
    </location>
</feature>
<dbReference type="OrthoDB" id="9806920at2759"/>
<feature type="compositionally biased region" description="Basic and acidic residues" evidence="1">
    <location>
        <begin position="168"/>
        <end position="183"/>
    </location>
</feature>
<gene>
    <name evidence="2" type="ORF">EGR_01250</name>
</gene>
<feature type="region of interest" description="Disordered" evidence="1">
    <location>
        <begin position="301"/>
        <end position="320"/>
    </location>
</feature>
<sequence>MSYPSYLSGTHVETNFLTLDTYASISLAFSNSLFPFASNHHGGGGRNSASFFSSATCSTSSRNSYQYPQDPYDKAESSLTRSWDCAFSNPSSMSSSRNYSSLRHGSGPLAGYTRSATASRAGGLADRYLQNASRGADSSKYGNNYNTAPTRTSALKSRFENGTPTGSRKADDINIAPPEERPRLSIGGRYLQRVNSREGTNETSVTPARSSWRESVYGVQYTNKEATTSPTSKTPANLTETERRRAEREKQIQSDKIKQQMLEEEREERRLRQALRKATLEKDEAKIAEVDAEIRRLQLRRQDSKKREREAAESKPLSRRPSFKACEKMAEVTVGGREKQDEVATAPDIVQTAMSFTDFDDYFRKHLIGGKDKEQSWCTYQPDSETEDSATEMSIVYKTKRAKELFTAMPTDLQHLVVRAHKRPIRFAAIMEMCKTDKYGKEFSAESERNFRGYNDVATMMTDFGFDLNAVSRRF</sequence>
<dbReference type="OMA" id="YNDVATM"/>
<feature type="compositionally biased region" description="Basic and acidic residues" evidence="1">
    <location>
        <begin position="301"/>
        <end position="313"/>
    </location>
</feature>
<dbReference type="GeneID" id="36336965"/>
<dbReference type="CTD" id="36336965"/>
<organism evidence="2 3">
    <name type="scientific">Echinococcus granulosus</name>
    <name type="common">Hydatid tapeworm</name>
    <dbReference type="NCBI Taxonomy" id="6210"/>
    <lineage>
        <taxon>Eukaryota</taxon>
        <taxon>Metazoa</taxon>
        <taxon>Spiralia</taxon>
        <taxon>Lophotrochozoa</taxon>
        <taxon>Platyhelminthes</taxon>
        <taxon>Cestoda</taxon>
        <taxon>Eucestoda</taxon>
        <taxon>Cyclophyllidea</taxon>
        <taxon>Taeniidae</taxon>
        <taxon>Echinococcus</taxon>
        <taxon>Echinococcus granulosus group</taxon>
    </lineage>
</organism>
<comment type="caution">
    <text evidence="2">The sequence shown here is derived from an EMBL/GenBank/DDBJ whole genome shotgun (WGS) entry which is preliminary data.</text>
</comment>
<protein>
    <submittedName>
        <fullName evidence="2">Uncharacterized protein</fullName>
    </submittedName>
</protein>
<reference evidence="2 3" key="1">
    <citation type="journal article" date="2013" name="Nat. Genet.">
        <title>The genome of the hydatid tapeworm Echinococcus granulosus.</title>
        <authorList>
            <person name="Zheng H."/>
            <person name="Zhang W."/>
            <person name="Zhang L."/>
            <person name="Zhang Z."/>
            <person name="Li J."/>
            <person name="Lu G."/>
            <person name="Zhu Y."/>
            <person name="Wang Y."/>
            <person name="Huang Y."/>
            <person name="Liu J."/>
            <person name="Kang H."/>
            <person name="Chen J."/>
            <person name="Wang L."/>
            <person name="Chen A."/>
            <person name="Yu S."/>
            <person name="Gao Z."/>
            <person name="Jin L."/>
            <person name="Gu W."/>
            <person name="Wang Z."/>
            <person name="Zhao L."/>
            <person name="Shi B."/>
            <person name="Wen H."/>
            <person name="Lin R."/>
            <person name="Jones M.K."/>
            <person name="Brejova B."/>
            <person name="Vinar T."/>
            <person name="Zhao G."/>
            <person name="McManus D.P."/>
            <person name="Chen Z."/>
            <person name="Zhou Y."/>
            <person name="Wang S."/>
        </authorList>
    </citation>
    <scope>NUCLEOTIDE SEQUENCE [LARGE SCALE GENOMIC DNA]</scope>
</reference>
<dbReference type="AlphaFoldDB" id="W6UZX7"/>
<dbReference type="EMBL" id="APAU02000004">
    <property type="protein sequence ID" value="EUB64122.1"/>
    <property type="molecule type" value="Genomic_DNA"/>
</dbReference>
<dbReference type="KEGG" id="egl:EGR_01250"/>
<evidence type="ECO:0000313" key="2">
    <source>
        <dbReference type="EMBL" id="EUB64122.1"/>
    </source>
</evidence>
<dbReference type="RefSeq" id="XP_024355318.1">
    <property type="nucleotide sequence ID" value="XM_024490499.1"/>
</dbReference>